<keyword evidence="1" id="KW-0472">Membrane</keyword>
<accession>A0A6I4M9F9</accession>
<keyword evidence="1" id="KW-1133">Transmembrane helix</keyword>
<dbReference type="AlphaFoldDB" id="A0A6I4M9F9"/>
<sequence length="89" mass="8893">MSIGGIVSAVVLGAVVGALGRLVVPGRRSMPGWLTVAVGVVAAFAGTGLCAMVGFGASGWTVWATLFQVGVAALGVCLVAALWPPRTRR</sequence>
<keyword evidence="3" id="KW-1185">Reference proteome</keyword>
<name>A0A6I4M9F9_9ACTN</name>
<feature type="transmembrane region" description="Helical" evidence="1">
    <location>
        <begin position="6"/>
        <end position="24"/>
    </location>
</feature>
<organism evidence="2 3">
    <name type="scientific">Actinomadura physcomitrii</name>
    <dbReference type="NCBI Taxonomy" id="2650748"/>
    <lineage>
        <taxon>Bacteria</taxon>
        <taxon>Bacillati</taxon>
        <taxon>Actinomycetota</taxon>
        <taxon>Actinomycetes</taxon>
        <taxon>Streptosporangiales</taxon>
        <taxon>Thermomonosporaceae</taxon>
        <taxon>Actinomadura</taxon>
    </lineage>
</organism>
<gene>
    <name evidence="2" type="ORF">F8568_008540</name>
</gene>
<evidence type="ECO:0000313" key="2">
    <source>
        <dbReference type="EMBL" id="MWA00421.1"/>
    </source>
</evidence>
<comment type="caution">
    <text evidence="2">The sequence shown here is derived from an EMBL/GenBank/DDBJ whole genome shotgun (WGS) entry which is preliminary data.</text>
</comment>
<evidence type="ECO:0000313" key="3">
    <source>
        <dbReference type="Proteomes" id="UP000462055"/>
    </source>
</evidence>
<protein>
    <submittedName>
        <fullName evidence="2">GlsB/YeaQ/YmgE family stress response membrane protein</fullName>
    </submittedName>
</protein>
<feature type="transmembrane region" description="Helical" evidence="1">
    <location>
        <begin position="36"/>
        <end position="57"/>
    </location>
</feature>
<proteinExistence type="predicted"/>
<dbReference type="Proteomes" id="UP000462055">
    <property type="component" value="Unassembled WGS sequence"/>
</dbReference>
<dbReference type="RefSeq" id="WP_151592942.1">
    <property type="nucleotide sequence ID" value="NZ_WBMS02000005.1"/>
</dbReference>
<reference evidence="2" key="1">
    <citation type="submission" date="2019-12" db="EMBL/GenBank/DDBJ databases">
        <title>Actinomadura physcomitrii sp. nov., a novel actinomycete isolated from moss [Physcomitrium sphaericum (Ludw) Fuernr].</title>
        <authorList>
            <person name="Zhuang X."/>
        </authorList>
    </citation>
    <scope>NUCLEOTIDE SEQUENCE [LARGE SCALE GENOMIC DNA]</scope>
    <source>
        <strain evidence="2">LD22</strain>
    </source>
</reference>
<feature type="transmembrane region" description="Helical" evidence="1">
    <location>
        <begin position="63"/>
        <end position="83"/>
    </location>
</feature>
<keyword evidence="1" id="KW-0812">Transmembrane</keyword>
<dbReference type="EMBL" id="WBMS02000005">
    <property type="protein sequence ID" value="MWA00421.1"/>
    <property type="molecule type" value="Genomic_DNA"/>
</dbReference>
<evidence type="ECO:0000256" key="1">
    <source>
        <dbReference type="SAM" id="Phobius"/>
    </source>
</evidence>